<dbReference type="Proteomes" id="UP000309676">
    <property type="component" value="Unassembled WGS sequence"/>
</dbReference>
<sequence length="516" mass="54734">MGENRAGKVFLVGAGPGDPKLITVRGMEAIARADVVVYDRLASPRLLRHMKPGAEKVFVGKLPDKHMLKQEEINQLLVDLASSGRVVTRLKGGDPSVFGRVGEEAEKLAENGIEFEIVPGVTSSIAVPAYAGIPVTHRDFTSSFSIVTGHEYPNKTYGRVDWDHLAKASGTLVFLMGVANIGNISEALIRGGKNPETPVALIRWGTWMEQRTLVGTLENIPAKVAESGFSSPAVIIVGDVVKLRERIAWFEKRPLFGMRVLVTRAREQASELAGRIDDLGGDAFEWPVIRTVPLPVDAAVGPLASPEAYDWLVFTSANGVRFFFDACVAAGVDVRRFARARIGAVGPKTAEALKGRGLLAEALPSAYTGDELGKTLASLTKPGERVLLARARVAGAGLPEALRAAGAIVDDLAVYETLLSDEGTEEALELLKEGKLGAVTFTSSSTVTNTLELLRKNGWEHPEEALAGVPAFCIGPVTADAARRSGIAVAAEAEEATIDGLIGALVAHNIKNGGNA</sequence>
<protein>
    <recommendedName>
        <fullName evidence="3">Uroporphyrinogen-III C-methyltransferase</fullName>
        <ecNumber evidence="2">2.1.1.107</ecNumber>
    </recommendedName>
    <alternativeName>
        <fullName evidence="8">Uroporphyrinogen III methylase</fullName>
    </alternativeName>
</protein>
<dbReference type="FunFam" id="3.30.950.10:FF:000001">
    <property type="entry name" value="Siroheme synthase"/>
    <property type="match status" value="1"/>
</dbReference>
<evidence type="ECO:0000259" key="11">
    <source>
        <dbReference type="Pfam" id="PF02602"/>
    </source>
</evidence>
<dbReference type="Pfam" id="PF00590">
    <property type="entry name" value="TP_methylase"/>
    <property type="match status" value="1"/>
</dbReference>
<proteinExistence type="inferred from homology"/>
<dbReference type="Gene3D" id="3.30.950.10">
    <property type="entry name" value="Methyltransferase, Cobalt-precorrin-4 Transmethylase, Domain 2"/>
    <property type="match status" value="1"/>
</dbReference>
<dbReference type="PANTHER" id="PTHR45790:SF3">
    <property type="entry name" value="S-ADENOSYL-L-METHIONINE-DEPENDENT UROPORPHYRINOGEN III METHYLTRANSFERASE, CHLOROPLASTIC"/>
    <property type="match status" value="1"/>
</dbReference>
<dbReference type="InterPro" id="IPR003043">
    <property type="entry name" value="Uropor_MeTrfase_CS"/>
</dbReference>
<dbReference type="InterPro" id="IPR036108">
    <property type="entry name" value="4pyrrol_syn_uPrphyn_synt_sf"/>
</dbReference>
<dbReference type="AlphaFoldDB" id="A0A5R9GAM3"/>
<reference evidence="12 13" key="1">
    <citation type="submission" date="2019-05" db="EMBL/GenBank/DDBJ databases">
        <authorList>
            <person name="Narsing Rao M.P."/>
            <person name="Li W.J."/>
        </authorList>
    </citation>
    <scope>NUCLEOTIDE SEQUENCE [LARGE SCALE GENOMIC DNA]</scope>
    <source>
        <strain evidence="12 13">SYSU_K30003</strain>
    </source>
</reference>
<keyword evidence="13" id="KW-1185">Reference proteome</keyword>
<gene>
    <name evidence="12" type="primary">cobA</name>
    <name evidence="12" type="ORF">FE782_04370</name>
</gene>
<evidence type="ECO:0000256" key="9">
    <source>
        <dbReference type="RuleBase" id="RU003960"/>
    </source>
</evidence>
<dbReference type="Gene3D" id="3.40.1010.10">
    <property type="entry name" value="Cobalt-precorrin-4 Transmethylase, Domain 1"/>
    <property type="match status" value="1"/>
</dbReference>
<dbReference type="PANTHER" id="PTHR45790">
    <property type="entry name" value="SIROHEME SYNTHASE-RELATED"/>
    <property type="match status" value="1"/>
</dbReference>
<dbReference type="SUPFAM" id="SSF69618">
    <property type="entry name" value="HemD-like"/>
    <property type="match status" value="1"/>
</dbReference>
<evidence type="ECO:0000256" key="6">
    <source>
        <dbReference type="ARBA" id="ARBA00022691"/>
    </source>
</evidence>
<dbReference type="InterPro" id="IPR006366">
    <property type="entry name" value="CobA/CysG_C"/>
</dbReference>
<evidence type="ECO:0000256" key="3">
    <source>
        <dbReference type="ARBA" id="ARBA00018323"/>
    </source>
</evidence>
<dbReference type="InterPro" id="IPR035996">
    <property type="entry name" value="4pyrrol_Methylase_sf"/>
</dbReference>
<dbReference type="InterPro" id="IPR014776">
    <property type="entry name" value="4pyrrole_Mease_sub2"/>
</dbReference>
<dbReference type="GO" id="GO:0019354">
    <property type="term" value="P:siroheme biosynthetic process"/>
    <property type="evidence" value="ECO:0007669"/>
    <property type="project" value="InterPro"/>
</dbReference>
<evidence type="ECO:0000256" key="8">
    <source>
        <dbReference type="ARBA" id="ARBA00079776"/>
    </source>
</evidence>
<evidence type="ECO:0000256" key="5">
    <source>
        <dbReference type="ARBA" id="ARBA00022679"/>
    </source>
</evidence>
<dbReference type="EC" id="2.1.1.107" evidence="2"/>
<evidence type="ECO:0000259" key="10">
    <source>
        <dbReference type="Pfam" id="PF00590"/>
    </source>
</evidence>
<feature type="domain" description="Tetrapyrrole biosynthesis uroporphyrinogen III synthase" evidence="11">
    <location>
        <begin position="270"/>
        <end position="502"/>
    </location>
</feature>
<comment type="similarity">
    <text evidence="1 9">Belongs to the precorrin methyltransferase family.</text>
</comment>
<evidence type="ECO:0000313" key="13">
    <source>
        <dbReference type="Proteomes" id="UP000309676"/>
    </source>
</evidence>
<dbReference type="SUPFAM" id="SSF53790">
    <property type="entry name" value="Tetrapyrrole methylase"/>
    <property type="match status" value="1"/>
</dbReference>
<dbReference type="InterPro" id="IPR000878">
    <property type="entry name" value="4pyrrol_Mease"/>
</dbReference>
<evidence type="ECO:0000256" key="1">
    <source>
        <dbReference type="ARBA" id="ARBA00005879"/>
    </source>
</evidence>
<keyword evidence="6" id="KW-0949">S-adenosyl-L-methionine</keyword>
<dbReference type="FunFam" id="3.40.1010.10:FF:000001">
    <property type="entry name" value="Siroheme synthase"/>
    <property type="match status" value="1"/>
</dbReference>
<accession>A0A5R9GAM3</accession>
<dbReference type="OrthoDB" id="9815856at2"/>
<keyword evidence="5 9" id="KW-0808">Transferase</keyword>
<evidence type="ECO:0000256" key="2">
    <source>
        <dbReference type="ARBA" id="ARBA00012162"/>
    </source>
</evidence>
<dbReference type="NCBIfam" id="NF004790">
    <property type="entry name" value="PRK06136.1"/>
    <property type="match status" value="1"/>
</dbReference>
<dbReference type="Gene3D" id="3.40.50.10090">
    <property type="match status" value="2"/>
</dbReference>
<dbReference type="Pfam" id="PF02602">
    <property type="entry name" value="HEM4"/>
    <property type="match status" value="1"/>
</dbReference>
<dbReference type="PROSITE" id="PS00840">
    <property type="entry name" value="SUMT_2"/>
    <property type="match status" value="1"/>
</dbReference>
<feature type="domain" description="Tetrapyrrole methylase" evidence="10">
    <location>
        <begin position="8"/>
        <end position="220"/>
    </location>
</feature>
<dbReference type="InterPro" id="IPR050161">
    <property type="entry name" value="Siro_Cobalamin_biosynth"/>
</dbReference>
<dbReference type="InterPro" id="IPR014777">
    <property type="entry name" value="4pyrrole_Mease_sub1"/>
</dbReference>
<organism evidence="12 13">
    <name type="scientific">Paenibacillus antri</name>
    <dbReference type="NCBI Taxonomy" id="2582848"/>
    <lineage>
        <taxon>Bacteria</taxon>
        <taxon>Bacillati</taxon>
        <taxon>Bacillota</taxon>
        <taxon>Bacilli</taxon>
        <taxon>Bacillales</taxon>
        <taxon>Paenibacillaceae</taxon>
        <taxon>Paenibacillus</taxon>
    </lineage>
</organism>
<dbReference type="EMBL" id="VCIW01000002">
    <property type="protein sequence ID" value="TLS53512.1"/>
    <property type="molecule type" value="Genomic_DNA"/>
</dbReference>
<evidence type="ECO:0000256" key="7">
    <source>
        <dbReference type="ARBA" id="ARBA00023244"/>
    </source>
</evidence>
<dbReference type="PROSITE" id="PS00839">
    <property type="entry name" value="SUMT_1"/>
    <property type="match status" value="1"/>
</dbReference>
<dbReference type="CDD" id="cd11642">
    <property type="entry name" value="SUMT"/>
    <property type="match status" value="1"/>
</dbReference>
<dbReference type="NCBIfam" id="TIGR01469">
    <property type="entry name" value="cobA_cysG_Cterm"/>
    <property type="match status" value="1"/>
</dbReference>
<dbReference type="GO" id="GO:0004852">
    <property type="term" value="F:uroporphyrinogen-III synthase activity"/>
    <property type="evidence" value="ECO:0007669"/>
    <property type="project" value="InterPro"/>
</dbReference>
<name>A0A5R9GAM3_9BACL</name>
<keyword evidence="4 9" id="KW-0489">Methyltransferase</keyword>
<evidence type="ECO:0000256" key="4">
    <source>
        <dbReference type="ARBA" id="ARBA00022603"/>
    </source>
</evidence>
<keyword evidence="7" id="KW-0627">Porphyrin biosynthesis</keyword>
<dbReference type="InterPro" id="IPR003754">
    <property type="entry name" value="4pyrrol_synth_uPrphyn_synth"/>
</dbReference>
<dbReference type="RefSeq" id="WP_138192830.1">
    <property type="nucleotide sequence ID" value="NZ_VCIW01000002.1"/>
</dbReference>
<dbReference type="GO" id="GO:0004851">
    <property type="term" value="F:uroporphyrin-III C-methyltransferase activity"/>
    <property type="evidence" value="ECO:0007669"/>
    <property type="project" value="UniProtKB-EC"/>
</dbReference>
<dbReference type="GO" id="GO:0032259">
    <property type="term" value="P:methylation"/>
    <property type="evidence" value="ECO:0007669"/>
    <property type="project" value="UniProtKB-KW"/>
</dbReference>
<evidence type="ECO:0000313" key="12">
    <source>
        <dbReference type="EMBL" id="TLS53512.1"/>
    </source>
</evidence>
<dbReference type="CDD" id="cd06578">
    <property type="entry name" value="HemD"/>
    <property type="match status" value="1"/>
</dbReference>
<comment type="caution">
    <text evidence="12">The sequence shown here is derived from an EMBL/GenBank/DDBJ whole genome shotgun (WGS) entry which is preliminary data.</text>
</comment>